<gene>
    <name evidence="1" type="ORF">AXFE_36360</name>
</gene>
<dbReference type="EMBL" id="JXYS01000151">
    <property type="protein sequence ID" value="KJF15524.1"/>
    <property type="molecule type" value="Genomic_DNA"/>
</dbReference>
<dbReference type="AlphaFoldDB" id="A0A0D8HCB0"/>
<sequence>MSARSPLRHDSVTIVCPVCGSNFGPSGRRTYCSDACRALAYRRRRDMGGIPPVTAPKSQSRREFTVYECNRCGTRSLGEQRCEDCHIFMTRVGIGGYCPSCDEPVSINDLLGGEALLTSK</sequence>
<evidence type="ECO:0000313" key="2">
    <source>
        <dbReference type="Proteomes" id="UP000032360"/>
    </source>
</evidence>
<name>A0A0D8HCB0_9ACTN</name>
<proteinExistence type="predicted"/>
<accession>A0A0D8HCB0</accession>
<keyword evidence="2" id="KW-1185">Reference proteome</keyword>
<protein>
    <submittedName>
        <fullName evidence="1">Uncharacterized protein</fullName>
    </submittedName>
</protein>
<dbReference type="STRING" id="1280514.AXFE_36360"/>
<organism evidence="1 2">
    <name type="scientific">Acidithrix ferrooxidans</name>
    <dbReference type="NCBI Taxonomy" id="1280514"/>
    <lineage>
        <taxon>Bacteria</taxon>
        <taxon>Bacillati</taxon>
        <taxon>Actinomycetota</taxon>
        <taxon>Acidimicrobiia</taxon>
        <taxon>Acidimicrobiales</taxon>
        <taxon>Acidimicrobiaceae</taxon>
        <taxon>Acidithrix</taxon>
    </lineage>
</organism>
<dbReference type="Proteomes" id="UP000032360">
    <property type="component" value="Unassembled WGS sequence"/>
</dbReference>
<comment type="caution">
    <text evidence="1">The sequence shown here is derived from an EMBL/GenBank/DDBJ whole genome shotgun (WGS) entry which is preliminary data.</text>
</comment>
<dbReference type="RefSeq" id="WP_152626217.1">
    <property type="nucleotide sequence ID" value="NZ_JXYS01000151.1"/>
</dbReference>
<reference evidence="1 2" key="1">
    <citation type="submission" date="2015-01" db="EMBL/GenBank/DDBJ databases">
        <title>Draft genome of the acidophilic iron oxidizer Acidithrix ferrooxidans strain Py-F3.</title>
        <authorList>
            <person name="Poehlein A."/>
            <person name="Eisen S."/>
            <person name="Schloemann M."/>
            <person name="Johnson B.D."/>
            <person name="Daniel R."/>
            <person name="Muehling M."/>
        </authorList>
    </citation>
    <scope>NUCLEOTIDE SEQUENCE [LARGE SCALE GENOMIC DNA]</scope>
    <source>
        <strain evidence="1 2">Py-F3</strain>
    </source>
</reference>
<dbReference type="OrthoDB" id="9792035at2"/>
<evidence type="ECO:0000313" key="1">
    <source>
        <dbReference type="EMBL" id="KJF15524.1"/>
    </source>
</evidence>